<comment type="similarity">
    <text evidence="1 5">Belongs to the OSBP family.</text>
</comment>
<evidence type="ECO:0000256" key="1">
    <source>
        <dbReference type="ARBA" id="ARBA00008842"/>
    </source>
</evidence>
<evidence type="ECO:0000313" key="7">
    <source>
        <dbReference type="EMBL" id="RKU40649.1"/>
    </source>
</evidence>
<evidence type="ECO:0000256" key="4">
    <source>
        <dbReference type="ARBA" id="ARBA00023121"/>
    </source>
</evidence>
<dbReference type="GO" id="GO:0032934">
    <property type="term" value="F:sterol binding"/>
    <property type="evidence" value="ECO:0007669"/>
    <property type="project" value="TreeGrafter"/>
</dbReference>
<dbReference type="STRING" id="177199.A0A420XYM8"/>
<dbReference type="FunFam" id="1.10.287.2720:FF:000001">
    <property type="entry name" value="Oxysterol-binding OBPalpha"/>
    <property type="match status" value="1"/>
</dbReference>
<evidence type="ECO:0000256" key="5">
    <source>
        <dbReference type="RuleBase" id="RU003844"/>
    </source>
</evidence>
<keyword evidence="3" id="KW-0445">Lipid transport</keyword>
<reference evidence="7 8" key="1">
    <citation type="submission" date="2018-08" db="EMBL/GenBank/DDBJ databases">
        <title>Draft genome of the lignicolous fungus Coniochaeta pulveracea.</title>
        <authorList>
            <person name="Borstlap C.J."/>
            <person name="De Witt R.N."/>
            <person name="Botha A."/>
            <person name="Volschenk H."/>
        </authorList>
    </citation>
    <scope>NUCLEOTIDE SEQUENCE [LARGE SCALE GENOMIC DNA]</scope>
    <source>
        <strain evidence="7 8">CAB683</strain>
    </source>
</reference>
<dbReference type="GO" id="GO:0032541">
    <property type="term" value="C:cortical endoplasmic reticulum"/>
    <property type="evidence" value="ECO:0007669"/>
    <property type="project" value="TreeGrafter"/>
</dbReference>
<feature type="region of interest" description="Disordered" evidence="6">
    <location>
        <begin position="1"/>
        <end position="38"/>
    </location>
</feature>
<feature type="compositionally biased region" description="Polar residues" evidence="6">
    <location>
        <begin position="523"/>
        <end position="537"/>
    </location>
</feature>
<dbReference type="OrthoDB" id="14833at2759"/>
<protein>
    <recommendedName>
        <fullName evidence="9">Oxysterol binding protein</fullName>
    </recommendedName>
</protein>
<keyword evidence="2" id="KW-0813">Transport</keyword>
<evidence type="ECO:0000256" key="3">
    <source>
        <dbReference type="ARBA" id="ARBA00023055"/>
    </source>
</evidence>
<dbReference type="Proteomes" id="UP000275385">
    <property type="component" value="Unassembled WGS sequence"/>
</dbReference>
<dbReference type="InterPro" id="IPR037239">
    <property type="entry name" value="OSBP_sf"/>
</dbReference>
<keyword evidence="4" id="KW-0446">Lipid-binding</keyword>
<feature type="compositionally biased region" description="Pro residues" evidence="6">
    <location>
        <begin position="471"/>
        <end position="481"/>
    </location>
</feature>
<feature type="compositionally biased region" description="Polar residues" evidence="6">
    <location>
        <begin position="11"/>
        <end position="27"/>
    </location>
</feature>
<feature type="region of interest" description="Disordered" evidence="6">
    <location>
        <begin position="424"/>
        <end position="577"/>
    </location>
</feature>
<dbReference type="GO" id="GO:0006869">
    <property type="term" value="P:lipid transport"/>
    <property type="evidence" value="ECO:0007669"/>
    <property type="project" value="UniProtKB-KW"/>
</dbReference>
<gene>
    <name evidence="7" type="ORF">DL546_000537</name>
</gene>
<dbReference type="PANTHER" id="PTHR10972">
    <property type="entry name" value="OXYSTEROL-BINDING PROTEIN-RELATED"/>
    <property type="match status" value="1"/>
</dbReference>
<dbReference type="InterPro" id="IPR000648">
    <property type="entry name" value="Oxysterol-bd"/>
</dbReference>
<proteinExistence type="inferred from homology"/>
<dbReference type="FunFam" id="2.40.160.120:FF:000007">
    <property type="entry name" value="Oxysterol binding protein"/>
    <property type="match status" value="1"/>
</dbReference>
<evidence type="ECO:0000256" key="2">
    <source>
        <dbReference type="ARBA" id="ARBA00022448"/>
    </source>
</evidence>
<dbReference type="PROSITE" id="PS01013">
    <property type="entry name" value="OSBP"/>
    <property type="match status" value="1"/>
</dbReference>
<dbReference type="GO" id="GO:0016020">
    <property type="term" value="C:membrane"/>
    <property type="evidence" value="ECO:0007669"/>
    <property type="project" value="TreeGrafter"/>
</dbReference>
<dbReference type="Gene3D" id="3.30.70.3490">
    <property type="match status" value="1"/>
</dbReference>
<dbReference type="Pfam" id="PF01237">
    <property type="entry name" value="Oxysterol_BP"/>
    <property type="match status" value="1"/>
</dbReference>
<keyword evidence="8" id="KW-1185">Reference proteome</keyword>
<feature type="compositionally biased region" description="Acidic residues" evidence="6">
    <location>
        <begin position="566"/>
        <end position="577"/>
    </location>
</feature>
<sequence length="577" mass="63836">MGLLSGHRSRQGSVASQSILGHGSKSSADGHDQADDDTTVVEPEQGNVLMHIISQLRPGADLSRVVLPTFILEPRSMLERITNFMCHPEMLLPIPEIDDPTERFAAVVKFYLSGWHIRPAGVKKPLNPILGEIYTCYWDFPDGTRGYYISEQTSHHPPKSSYFYMVPEHHIRIDGTLKPRSRFLGNSAASLMEGTAVLTLLNRGKDPSKGERYILTQPNMYARGILFGKMKYELGDHSFVRCPELGLVADIEFKTKGWVGGTYNAIEGVIKNENTGKVLYELSGLWSDEMFIKDVKTGKKEMFFNALRSKPSQPKVRPIEEQEDRESRKLWAKTAQAVKDVDHSLATDEKTKIEDMQRDEAARRANEGVEWHPRLFRRVKGGPGGPDEGVEELEWIINAQIDSHNPEKAREQIFAIYPIVKGQKPRNVIPPRGSISGPSSHQPPPAQESDSHELAGHGQDVSNDERSAVPPTVPSAAPAPAPASQAVPQTTPNQAEQVLPPPASAVAHESESKGPRPPIDPQHPSSTEIQSMLSETGTAAPGGPLLDFHHEMQSSLPKQLKREDTLESNDEFLDAVE</sequence>
<comment type="caution">
    <text evidence="7">The sequence shown here is derived from an EMBL/GenBank/DDBJ whole genome shotgun (WGS) entry which is preliminary data.</text>
</comment>
<dbReference type="SUPFAM" id="SSF144000">
    <property type="entry name" value="Oxysterol-binding protein-like"/>
    <property type="match status" value="1"/>
</dbReference>
<dbReference type="Gene3D" id="1.10.287.2720">
    <property type="match status" value="1"/>
</dbReference>
<evidence type="ECO:0008006" key="9">
    <source>
        <dbReference type="Google" id="ProtNLM"/>
    </source>
</evidence>
<organism evidence="7 8">
    <name type="scientific">Coniochaeta pulveracea</name>
    <dbReference type="NCBI Taxonomy" id="177199"/>
    <lineage>
        <taxon>Eukaryota</taxon>
        <taxon>Fungi</taxon>
        <taxon>Dikarya</taxon>
        <taxon>Ascomycota</taxon>
        <taxon>Pezizomycotina</taxon>
        <taxon>Sordariomycetes</taxon>
        <taxon>Sordariomycetidae</taxon>
        <taxon>Coniochaetales</taxon>
        <taxon>Coniochaetaceae</taxon>
        <taxon>Coniochaeta</taxon>
    </lineage>
</organism>
<name>A0A420XYM8_9PEZI</name>
<evidence type="ECO:0000256" key="6">
    <source>
        <dbReference type="SAM" id="MobiDB-lite"/>
    </source>
</evidence>
<dbReference type="AlphaFoldDB" id="A0A420XYM8"/>
<feature type="compositionally biased region" description="Low complexity" evidence="6">
    <location>
        <begin position="482"/>
        <end position="492"/>
    </location>
</feature>
<dbReference type="GO" id="GO:0005829">
    <property type="term" value="C:cytosol"/>
    <property type="evidence" value="ECO:0007669"/>
    <property type="project" value="TreeGrafter"/>
</dbReference>
<accession>A0A420XYM8</accession>
<dbReference type="PANTHER" id="PTHR10972:SF102">
    <property type="entry name" value="OXYSTEROL-BINDING PROTEIN"/>
    <property type="match status" value="1"/>
</dbReference>
<dbReference type="Gene3D" id="2.40.160.120">
    <property type="match status" value="1"/>
</dbReference>
<dbReference type="EMBL" id="QVQW01000095">
    <property type="protein sequence ID" value="RKU40649.1"/>
    <property type="molecule type" value="Genomic_DNA"/>
</dbReference>
<evidence type="ECO:0000313" key="8">
    <source>
        <dbReference type="Proteomes" id="UP000275385"/>
    </source>
</evidence>
<dbReference type="InterPro" id="IPR018494">
    <property type="entry name" value="Oxysterol-bd_CS"/>
</dbReference>
<feature type="compositionally biased region" description="Low complexity" evidence="6">
    <location>
        <begin position="429"/>
        <end position="440"/>
    </location>
</feature>